<evidence type="ECO:0000256" key="5">
    <source>
        <dbReference type="ARBA" id="ARBA00022723"/>
    </source>
</evidence>
<dbReference type="Pfam" id="PF01546">
    <property type="entry name" value="Peptidase_M20"/>
    <property type="match status" value="1"/>
</dbReference>
<keyword evidence="8" id="KW-0170">Cobalt</keyword>
<name>A0A410GET3_9BURK</name>
<evidence type="ECO:0000256" key="7">
    <source>
        <dbReference type="ARBA" id="ARBA00022833"/>
    </source>
</evidence>
<dbReference type="CDD" id="cd08659">
    <property type="entry name" value="M20_ArgE_DapE-like"/>
    <property type="match status" value="1"/>
</dbReference>
<dbReference type="SUPFAM" id="SSF55031">
    <property type="entry name" value="Bacterial exopeptidase dimerisation domain"/>
    <property type="match status" value="1"/>
</dbReference>
<reference evidence="10 11" key="1">
    <citation type="submission" date="2017-08" db="EMBL/GenBank/DDBJ databases">
        <authorList>
            <person name="Park S.-J."/>
            <person name="Kim H."/>
        </authorList>
    </citation>
    <scope>NUCLEOTIDE SEQUENCE [LARGE SCALE GENOMIC DNA]</scope>
    <source>
        <strain evidence="11">ye3</strain>
    </source>
</reference>
<dbReference type="InterPro" id="IPR036264">
    <property type="entry name" value="Bact_exopeptidase_dim_dom"/>
</dbReference>
<protein>
    <recommendedName>
        <fullName evidence="9">Peptidase M20 dimerisation domain-containing protein</fullName>
    </recommendedName>
</protein>
<dbReference type="GO" id="GO:0008652">
    <property type="term" value="P:amino acid biosynthetic process"/>
    <property type="evidence" value="ECO:0007669"/>
    <property type="project" value="UniProtKB-KW"/>
</dbReference>
<comment type="similarity">
    <text evidence="3">Belongs to the peptidase M20A family.</text>
</comment>
<evidence type="ECO:0000256" key="2">
    <source>
        <dbReference type="ARBA" id="ARBA00001947"/>
    </source>
</evidence>
<organism evidence="10 11">
    <name type="scientific">Pollutimonas thiosulfatoxidans</name>
    <dbReference type="NCBI Taxonomy" id="2028345"/>
    <lineage>
        <taxon>Bacteria</taxon>
        <taxon>Pseudomonadati</taxon>
        <taxon>Pseudomonadota</taxon>
        <taxon>Betaproteobacteria</taxon>
        <taxon>Burkholderiales</taxon>
        <taxon>Alcaligenaceae</taxon>
        <taxon>Pollutimonas</taxon>
    </lineage>
</organism>
<dbReference type="GO" id="GO:0016787">
    <property type="term" value="F:hydrolase activity"/>
    <property type="evidence" value="ECO:0007669"/>
    <property type="project" value="UniProtKB-KW"/>
</dbReference>
<dbReference type="Gene3D" id="3.30.70.360">
    <property type="match status" value="1"/>
</dbReference>
<keyword evidence="6" id="KW-0378">Hydrolase</keyword>
<dbReference type="PANTHER" id="PTHR43808:SF8">
    <property type="entry name" value="PEPTIDASE M20 DIMERISATION DOMAIN-CONTAINING PROTEIN"/>
    <property type="match status" value="1"/>
</dbReference>
<feature type="domain" description="Peptidase M20 dimerisation" evidence="9">
    <location>
        <begin position="186"/>
        <end position="289"/>
    </location>
</feature>
<dbReference type="GO" id="GO:0046872">
    <property type="term" value="F:metal ion binding"/>
    <property type="evidence" value="ECO:0007669"/>
    <property type="project" value="UniProtKB-KW"/>
</dbReference>
<evidence type="ECO:0000256" key="4">
    <source>
        <dbReference type="ARBA" id="ARBA00022605"/>
    </source>
</evidence>
<dbReference type="Proteomes" id="UP000283474">
    <property type="component" value="Chromosome"/>
</dbReference>
<comment type="cofactor">
    <cofactor evidence="1">
        <name>Co(2+)</name>
        <dbReference type="ChEBI" id="CHEBI:48828"/>
    </cofactor>
</comment>
<dbReference type="InterPro" id="IPR050072">
    <property type="entry name" value="Peptidase_M20A"/>
</dbReference>
<dbReference type="AlphaFoldDB" id="A0A410GET3"/>
<dbReference type="PANTHER" id="PTHR43808">
    <property type="entry name" value="ACETYLORNITHINE DEACETYLASE"/>
    <property type="match status" value="1"/>
</dbReference>
<dbReference type="Pfam" id="PF07687">
    <property type="entry name" value="M20_dimer"/>
    <property type="match status" value="1"/>
</dbReference>
<comment type="cofactor">
    <cofactor evidence="2">
        <name>Zn(2+)</name>
        <dbReference type="ChEBI" id="CHEBI:29105"/>
    </cofactor>
</comment>
<dbReference type="InterPro" id="IPR010182">
    <property type="entry name" value="ArgE/DapE"/>
</dbReference>
<evidence type="ECO:0000256" key="1">
    <source>
        <dbReference type="ARBA" id="ARBA00001941"/>
    </source>
</evidence>
<evidence type="ECO:0000259" key="9">
    <source>
        <dbReference type="Pfam" id="PF07687"/>
    </source>
</evidence>
<dbReference type="InterPro" id="IPR011650">
    <property type="entry name" value="Peptidase_M20_dimer"/>
</dbReference>
<proteinExistence type="inferred from homology"/>
<dbReference type="Gene3D" id="3.40.630.10">
    <property type="entry name" value="Zn peptidases"/>
    <property type="match status" value="2"/>
</dbReference>
<sequence>MPVEELMSRDQRSEIEECVQFLQEAVRCDTVSKVGDEHVLARMLAARMEQEGISCTIHTLDDKRANLIARVSSGRPGPCVVLSGHMDTVPVGSVAWQHGPFDAVIEDGKMYGRGTVDMKSGLVALMYALIRFARRPRDSWSGELILAATSTEETGAEGAKAMVANQQLPEFDALIIAEPTDTRLVIAHKGALWTRVCSCGKASHSSMPEMGINAINKLFPFYAGLSEVDISSDPHELLSPPTMAVTLINGGKQANVIPDRCEITLDMRTLPDQNHSSLMGQMRALAGRVSAADKDTNLEFETLLDVPAVSTDPGSDLVSIARQALLSAGASSDDARPRGAQYFTDASVLQALGKNIIVLGPGDPKLAHQVNEHVHVNDYIAVIDIYDEILKKYMA</sequence>
<dbReference type="NCBIfam" id="TIGR01910">
    <property type="entry name" value="DapE-ArgE"/>
    <property type="match status" value="1"/>
</dbReference>
<dbReference type="NCBIfam" id="NF006365">
    <property type="entry name" value="PRK08588.1"/>
    <property type="match status" value="1"/>
</dbReference>
<evidence type="ECO:0000256" key="3">
    <source>
        <dbReference type="ARBA" id="ARBA00006247"/>
    </source>
</evidence>
<dbReference type="SUPFAM" id="SSF53187">
    <property type="entry name" value="Zn-dependent exopeptidases"/>
    <property type="match status" value="1"/>
</dbReference>
<evidence type="ECO:0000313" key="10">
    <source>
        <dbReference type="EMBL" id="QAA94765.1"/>
    </source>
</evidence>
<evidence type="ECO:0000313" key="11">
    <source>
        <dbReference type="Proteomes" id="UP000283474"/>
    </source>
</evidence>
<keyword evidence="7" id="KW-0862">Zinc</keyword>
<keyword evidence="11" id="KW-1185">Reference proteome</keyword>
<accession>A0A410GET3</accession>
<dbReference type="EMBL" id="CP022987">
    <property type="protein sequence ID" value="QAA94765.1"/>
    <property type="molecule type" value="Genomic_DNA"/>
</dbReference>
<evidence type="ECO:0000256" key="6">
    <source>
        <dbReference type="ARBA" id="ARBA00022801"/>
    </source>
</evidence>
<keyword evidence="5" id="KW-0479">Metal-binding</keyword>
<dbReference type="KEGG" id="pus:CKA81_13600"/>
<dbReference type="OrthoDB" id="7055905at2"/>
<keyword evidence="4" id="KW-0028">Amino-acid biosynthesis</keyword>
<gene>
    <name evidence="10" type="ORF">CKA81_13600</name>
</gene>
<evidence type="ECO:0000256" key="8">
    <source>
        <dbReference type="ARBA" id="ARBA00023285"/>
    </source>
</evidence>
<dbReference type="InterPro" id="IPR002933">
    <property type="entry name" value="Peptidase_M20"/>
</dbReference>